<dbReference type="AlphaFoldDB" id="A0A183JQU9"/>
<evidence type="ECO:0000313" key="3">
    <source>
        <dbReference type="Proteomes" id="UP000279833"/>
    </source>
</evidence>
<organism evidence="4">
    <name type="scientific">Schistosoma curassoni</name>
    <dbReference type="NCBI Taxonomy" id="6186"/>
    <lineage>
        <taxon>Eukaryota</taxon>
        <taxon>Metazoa</taxon>
        <taxon>Spiralia</taxon>
        <taxon>Lophotrochozoa</taxon>
        <taxon>Platyhelminthes</taxon>
        <taxon>Trematoda</taxon>
        <taxon>Digenea</taxon>
        <taxon>Strigeidida</taxon>
        <taxon>Schistosomatoidea</taxon>
        <taxon>Schistosomatidae</taxon>
        <taxon>Schistosoma</taxon>
    </lineage>
</organism>
<reference evidence="4" key="1">
    <citation type="submission" date="2016-06" db="UniProtKB">
        <authorList>
            <consortium name="WormBaseParasite"/>
        </authorList>
    </citation>
    <scope>IDENTIFICATION</scope>
</reference>
<proteinExistence type="predicted"/>
<dbReference type="InterPro" id="IPR002048">
    <property type="entry name" value="EF_hand_dom"/>
</dbReference>
<dbReference type="SUPFAM" id="SSF47473">
    <property type="entry name" value="EF-hand"/>
    <property type="match status" value="1"/>
</dbReference>
<dbReference type="PANTHER" id="PTHR23048:SF49">
    <property type="entry name" value="FI08416P-RELATED"/>
    <property type="match status" value="1"/>
</dbReference>
<dbReference type="EMBL" id="UZAK01007666">
    <property type="protein sequence ID" value="VDO92996.1"/>
    <property type="molecule type" value="Genomic_DNA"/>
</dbReference>
<dbReference type="PROSITE" id="PS50222">
    <property type="entry name" value="EF_HAND_2"/>
    <property type="match status" value="1"/>
</dbReference>
<evidence type="ECO:0000313" key="2">
    <source>
        <dbReference type="EMBL" id="VDO92996.1"/>
    </source>
</evidence>
<dbReference type="CDD" id="cd00051">
    <property type="entry name" value="EFh"/>
    <property type="match status" value="1"/>
</dbReference>
<dbReference type="Proteomes" id="UP000279833">
    <property type="component" value="Unassembled WGS sequence"/>
</dbReference>
<dbReference type="FunFam" id="1.10.238.10:FF:000001">
    <property type="entry name" value="Calmodulin 1"/>
    <property type="match status" value="1"/>
</dbReference>
<dbReference type="GO" id="GO:0016460">
    <property type="term" value="C:myosin II complex"/>
    <property type="evidence" value="ECO:0007669"/>
    <property type="project" value="TreeGrafter"/>
</dbReference>
<dbReference type="InterPro" id="IPR050230">
    <property type="entry name" value="CALM/Myosin/TropC-like"/>
</dbReference>
<dbReference type="GO" id="GO:0005509">
    <property type="term" value="F:calcium ion binding"/>
    <property type="evidence" value="ECO:0007669"/>
    <property type="project" value="InterPro"/>
</dbReference>
<dbReference type="PANTHER" id="PTHR23048">
    <property type="entry name" value="MYOSIN LIGHT CHAIN 1, 3"/>
    <property type="match status" value="1"/>
</dbReference>
<protein>
    <submittedName>
        <fullName evidence="4">EF-hand domain-containing protein</fullName>
    </submittedName>
</protein>
<dbReference type="Pfam" id="PF13405">
    <property type="entry name" value="EF-hand_6"/>
    <property type="match status" value="1"/>
</dbReference>
<evidence type="ECO:0000313" key="4">
    <source>
        <dbReference type="WBParaSite" id="SCUD_0000508801-mRNA-1"/>
    </source>
</evidence>
<accession>A0A183JQU9</accession>
<evidence type="ECO:0000259" key="1">
    <source>
        <dbReference type="PROSITE" id="PS50222"/>
    </source>
</evidence>
<keyword evidence="3" id="KW-1185">Reference proteome</keyword>
<dbReference type="STRING" id="6186.A0A183JQU9"/>
<name>A0A183JQU9_9TREM</name>
<dbReference type="InterPro" id="IPR011992">
    <property type="entry name" value="EF-hand-dom_pair"/>
</dbReference>
<sequence>MVAGDQQLVHTPFVPSGYWSPCAPLIWNPVKAPDIRFSSSHFRKQHPRHKNAVSRTSLSEAIYAWPIILSTTSVFIFAASSRCQVDWLISFCVNMMWKLERIHMCQIIYERLVVNALNTSFYLVPPFPLTDERISFESFVPIYHGLLKEQVEVDQETFIESFRVFDKEDNGLISAAELRHLLTALGEKLRDDEVDVLLSGLENSQGLVPYEGKWFFIKKNTRLLY</sequence>
<feature type="domain" description="EF-hand" evidence="1">
    <location>
        <begin position="153"/>
        <end position="188"/>
    </location>
</feature>
<dbReference type="Gene3D" id="1.10.238.10">
    <property type="entry name" value="EF-hand"/>
    <property type="match status" value="1"/>
</dbReference>
<dbReference type="WBParaSite" id="SCUD_0000508801-mRNA-1">
    <property type="protein sequence ID" value="SCUD_0000508801-mRNA-1"/>
    <property type="gene ID" value="SCUD_0000508801"/>
</dbReference>
<gene>
    <name evidence="2" type="ORF">SCUD_LOCUS5088</name>
</gene>
<reference evidence="2 3" key="2">
    <citation type="submission" date="2018-11" db="EMBL/GenBank/DDBJ databases">
        <authorList>
            <consortium name="Pathogen Informatics"/>
        </authorList>
    </citation>
    <scope>NUCLEOTIDE SEQUENCE [LARGE SCALE GENOMIC DNA]</scope>
    <source>
        <strain evidence="2">Dakar</strain>
        <strain evidence="3">Dakar, Senegal</strain>
    </source>
</reference>